<feature type="domain" description="PA14" evidence="2">
    <location>
        <begin position="305"/>
        <end position="468"/>
    </location>
</feature>
<dbReference type="PROSITE" id="PS51820">
    <property type="entry name" value="PA14"/>
    <property type="match status" value="1"/>
</dbReference>
<evidence type="ECO:0000256" key="1">
    <source>
        <dbReference type="ARBA" id="ARBA00022729"/>
    </source>
</evidence>
<dbReference type="InterPro" id="IPR011658">
    <property type="entry name" value="PA14_dom"/>
</dbReference>
<evidence type="ECO:0000259" key="2">
    <source>
        <dbReference type="PROSITE" id="PS51820"/>
    </source>
</evidence>
<dbReference type="AlphaFoldDB" id="A0A7M5X278"/>
<keyword evidence="1" id="KW-0732">Signal</keyword>
<protein>
    <recommendedName>
        <fullName evidence="2">PA14 domain-containing protein</fullName>
    </recommendedName>
</protein>
<dbReference type="OrthoDB" id="5945687at2759"/>
<proteinExistence type="predicted"/>
<keyword evidence="4" id="KW-1185">Reference proteome</keyword>
<organism evidence="3 4">
    <name type="scientific">Clytia hemisphaerica</name>
    <dbReference type="NCBI Taxonomy" id="252671"/>
    <lineage>
        <taxon>Eukaryota</taxon>
        <taxon>Metazoa</taxon>
        <taxon>Cnidaria</taxon>
        <taxon>Hydrozoa</taxon>
        <taxon>Hydroidolina</taxon>
        <taxon>Leptothecata</taxon>
        <taxon>Obeliida</taxon>
        <taxon>Clytiidae</taxon>
        <taxon>Clytia</taxon>
    </lineage>
</organism>
<dbReference type="EnsemblMetazoa" id="CLYHEMT016615.1">
    <property type="protein sequence ID" value="CLYHEMP016615.1"/>
    <property type="gene ID" value="CLYHEMG016615"/>
</dbReference>
<dbReference type="Pfam" id="PF07691">
    <property type="entry name" value="PA14"/>
    <property type="match status" value="1"/>
</dbReference>
<sequence>MAAKLRRNSIFIASKISSHQNNVETLRDCFTSCSNHANCAMFAHRESDKRCMFFKEILAKEVISRLIYEGWKPGRINTFQKIILYIEDTCSEEYCQDSCLSGVKETCTPSTLSLPDCEPSGVYNGCDEARKASKIPVLSLNDPTPFDENEYQALVIEGIPAGLKCPAHVEYTRILENNVRCLTSPKKLTWGIVRRGLEHCITKDQLFSYNRMTGQLKIVGSTSTFSYFLKMVFHTYRYCSYSNWAGCQAYTPSSGTHLMPTTSDAESYFERTGFGALHITQGSSSGVFIGKMEAIHMIDYFIKPTSEPLSTAYKYNFTNIPGAVKASLYQNYRNIHTELETTTVTPTRTGRYDHFQSFQSLGDHYGIILQTYFIPPSDGTYRFILTSDDDSSLYISTDDQPSNKYRIIHTTDALAITDYSRQSSDIQLMSGRKYYMELIGREIGGGDYFLAGVILPSGDQIVPITYQY</sequence>
<dbReference type="InterPro" id="IPR003609">
    <property type="entry name" value="Pan_app"/>
</dbReference>
<dbReference type="SUPFAM" id="SSF56988">
    <property type="entry name" value="Anthrax protective antigen"/>
    <property type="match status" value="1"/>
</dbReference>
<dbReference type="InterPro" id="IPR037524">
    <property type="entry name" value="PA14/GLEYA"/>
</dbReference>
<dbReference type="PANTHER" id="PTHR46769:SF2">
    <property type="entry name" value="FIBROCYSTIN-L ISOFORM 2 PRECURSOR-RELATED"/>
    <property type="match status" value="1"/>
</dbReference>
<dbReference type="PANTHER" id="PTHR46769">
    <property type="entry name" value="POLYCYSTIC KIDNEY AND HEPATIC DISEASE 1 (AUTOSOMAL RECESSIVE)-LIKE 1"/>
    <property type="match status" value="1"/>
</dbReference>
<dbReference type="Proteomes" id="UP000594262">
    <property type="component" value="Unplaced"/>
</dbReference>
<dbReference type="InterPro" id="IPR052387">
    <property type="entry name" value="Fibrocystin"/>
</dbReference>
<accession>A0A7M5X278</accession>
<evidence type="ECO:0000313" key="4">
    <source>
        <dbReference type="Proteomes" id="UP000594262"/>
    </source>
</evidence>
<dbReference type="Pfam" id="PF00024">
    <property type="entry name" value="PAN_1"/>
    <property type="match status" value="1"/>
</dbReference>
<reference evidence="3" key="1">
    <citation type="submission" date="2021-01" db="UniProtKB">
        <authorList>
            <consortium name="EnsemblMetazoa"/>
        </authorList>
    </citation>
    <scope>IDENTIFICATION</scope>
</reference>
<name>A0A7M5X278_9CNID</name>
<evidence type="ECO:0000313" key="3">
    <source>
        <dbReference type="EnsemblMetazoa" id="CLYHEMP016615.1"/>
    </source>
</evidence>